<protein>
    <submittedName>
        <fullName evidence="2">Uncharacterized protein</fullName>
    </submittedName>
</protein>
<evidence type="ECO:0000313" key="2">
    <source>
        <dbReference type="EMBL" id="CAD1571383.1"/>
    </source>
</evidence>
<feature type="compositionally biased region" description="Low complexity" evidence="1">
    <location>
        <begin position="22"/>
        <end position="33"/>
    </location>
</feature>
<reference evidence="2" key="1">
    <citation type="submission" date="2020-07" db="EMBL/GenBank/DDBJ databases">
        <authorList>
            <person name="Ferguson B K."/>
        </authorList>
    </citation>
    <scope>NUCLEOTIDE SEQUENCE</scope>
    <source>
        <strain evidence="2">L06</strain>
    </source>
</reference>
<proteinExistence type="predicted"/>
<dbReference type="AlphaFoldDB" id="A0A6V7L5A3"/>
<feature type="region of interest" description="Disordered" evidence="1">
    <location>
        <begin position="1"/>
        <end position="55"/>
    </location>
</feature>
<accession>A0A6V7L5A3</accession>
<name>A0A6V7L5A3_9HYME</name>
<gene>
    <name evidence="2" type="ORF">BBRV_LOCUS97136</name>
</gene>
<dbReference type="EMBL" id="CADCXW020000334">
    <property type="protein sequence ID" value="CAD1571383.1"/>
    <property type="molecule type" value="Genomic_DNA"/>
</dbReference>
<organism evidence="2">
    <name type="scientific">Bracon brevicornis</name>
    <dbReference type="NCBI Taxonomy" id="1563983"/>
    <lineage>
        <taxon>Eukaryota</taxon>
        <taxon>Metazoa</taxon>
        <taxon>Ecdysozoa</taxon>
        <taxon>Arthropoda</taxon>
        <taxon>Hexapoda</taxon>
        <taxon>Insecta</taxon>
        <taxon>Pterygota</taxon>
        <taxon>Neoptera</taxon>
        <taxon>Endopterygota</taxon>
        <taxon>Hymenoptera</taxon>
        <taxon>Apocrita</taxon>
        <taxon>Ichneumonoidea</taxon>
        <taxon>Braconidae</taxon>
        <taxon>Braconinae</taxon>
        <taxon>Bracon</taxon>
    </lineage>
</organism>
<evidence type="ECO:0000256" key="1">
    <source>
        <dbReference type="SAM" id="MobiDB-lite"/>
    </source>
</evidence>
<feature type="compositionally biased region" description="Basic residues" evidence="1">
    <location>
        <begin position="46"/>
        <end position="55"/>
    </location>
</feature>
<sequence length="55" mass="5912">MEVNSGDELADMLEEPPTVKESTGNTTPMTPSTPSAPPQVLPEKKVKQKRSCVLS</sequence>